<feature type="non-terminal residue" evidence="2">
    <location>
        <position position="1"/>
    </location>
</feature>
<dbReference type="EMBL" id="BKCJ011125485">
    <property type="protein sequence ID" value="GFC90297.1"/>
    <property type="molecule type" value="Genomic_DNA"/>
</dbReference>
<organism evidence="2">
    <name type="scientific">Tanacetum cinerariifolium</name>
    <name type="common">Dalmatian daisy</name>
    <name type="synonym">Chrysanthemum cinerariifolium</name>
    <dbReference type="NCBI Taxonomy" id="118510"/>
    <lineage>
        <taxon>Eukaryota</taxon>
        <taxon>Viridiplantae</taxon>
        <taxon>Streptophyta</taxon>
        <taxon>Embryophyta</taxon>
        <taxon>Tracheophyta</taxon>
        <taxon>Spermatophyta</taxon>
        <taxon>Magnoliopsida</taxon>
        <taxon>eudicotyledons</taxon>
        <taxon>Gunneridae</taxon>
        <taxon>Pentapetalae</taxon>
        <taxon>asterids</taxon>
        <taxon>campanulids</taxon>
        <taxon>Asterales</taxon>
        <taxon>Asteraceae</taxon>
        <taxon>Asteroideae</taxon>
        <taxon>Anthemideae</taxon>
        <taxon>Anthemidinae</taxon>
        <taxon>Tanacetum</taxon>
    </lineage>
</organism>
<evidence type="ECO:0000313" key="2">
    <source>
        <dbReference type="EMBL" id="GFC90297.1"/>
    </source>
</evidence>
<feature type="compositionally biased region" description="Low complexity" evidence="1">
    <location>
        <begin position="75"/>
        <end position="94"/>
    </location>
</feature>
<evidence type="ECO:0000256" key="1">
    <source>
        <dbReference type="SAM" id="MobiDB-lite"/>
    </source>
</evidence>
<comment type="caution">
    <text evidence="2">The sequence shown here is derived from an EMBL/GenBank/DDBJ whole genome shotgun (WGS) entry which is preliminary data.</text>
</comment>
<reference evidence="2" key="1">
    <citation type="journal article" date="2019" name="Sci. Rep.">
        <title>Draft genome of Tanacetum cinerariifolium, the natural source of mosquito coil.</title>
        <authorList>
            <person name="Yamashiro T."/>
            <person name="Shiraishi A."/>
            <person name="Satake H."/>
            <person name="Nakayama K."/>
        </authorList>
    </citation>
    <scope>NUCLEOTIDE SEQUENCE</scope>
</reference>
<gene>
    <name evidence="2" type="ORF">Tci_862267</name>
</gene>
<name>A0A699RY47_TANCI</name>
<feature type="region of interest" description="Disordered" evidence="1">
    <location>
        <begin position="60"/>
        <end position="98"/>
    </location>
</feature>
<protein>
    <submittedName>
        <fullName evidence="2">Uncharacterized protein</fullName>
    </submittedName>
</protein>
<sequence>AEQSRVKRMTKTQQRDFMRDYVKNNSASVYNQGWTMKKVLASIPTALSFAADVSVSAATTPEVPSAASRPADTPTASAHVSVEHSVVTSTPSSSCKRRKHIAKKRVTLSWILLMML</sequence>
<accession>A0A699RY47</accession>
<proteinExistence type="predicted"/>
<dbReference type="AlphaFoldDB" id="A0A699RY47"/>